<evidence type="ECO:0000313" key="2">
    <source>
        <dbReference type="Proteomes" id="UP001177021"/>
    </source>
</evidence>
<comment type="caution">
    <text evidence="1">The sequence shown here is derived from an EMBL/GenBank/DDBJ whole genome shotgun (WGS) entry which is preliminary data.</text>
</comment>
<accession>A0ACB0IU48</accession>
<dbReference type="Proteomes" id="UP001177021">
    <property type="component" value="Unassembled WGS sequence"/>
</dbReference>
<dbReference type="EMBL" id="CASHSV030000002">
    <property type="protein sequence ID" value="CAJ2635420.1"/>
    <property type="molecule type" value="Genomic_DNA"/>
</dbReference>
<keyword evidence="2" id="KW-1185">Reference proteome</keyword>
<proteinExistence type="predicted"/>
<organism evidence="1 2">
    <name type="scientific">Trifolium pratense</name>
    <name type="common">Red clover</name>
    <dbReference type="NCBI Taxonomy" id="57577"/>
    <lineage>
        <taxon>Eukaryota</taxon>
        <taxon>Viridiplantae</taxon>
        <taxon>Streptophyta</taxon>
        <taxon>Embryophyta</taxon>
        <taxon>Tracheophyta</taxon>
        <taxon>Spermatophyta</taxon>
        <taxon>Magnoliopsida</taxon>
        <taxon>eudicotyledons</taxon>
        <taxon>Gunneridae</taxon>
        <taxon>Pentapetalae</taxon>
        <taxon>rosids</taxon>
        <taxon>fabids</taxon>
        <taxon>Fabales</taxon>
        <taxon>Fabaceae</taxon>
        <taxon>Papilionoideae</taxon>
        <taxon>50 kb inversion clade</taxon>
        <taxon>NPAAA clade</taxon>
        <taxon>Hologalegina</taxon>
        <taxon>IRL clade</taxon>
        <taxon>Trifolieae</taxon>
        <taxon>Trifolium</taxon>
    </lineage>
</organism>
<gene>
    <name evidence="1" type="ORF">MILVUS5_LOCUS6106</name>
</gene>
<sequence>MKIKPYIFVFFVCAINVISVVAIEPWKDEIQFGAIKDFKIKVVYDIRKPWTIWNGFRKIKKRSKKVEEGSQGYGGEVGAQSGGEQNESGSDTEK</sequence>
<protein>
    <submittedName>
        <fullName evidence="1">Uncharacterized protein</fullName>
    </submittedName>
</protein>
<evidence type="ECO:0000313" key="1">
    <source>
        <dbReference type="EMBL" id="CAJ2635420.1"/>
    </source>
</evidence>
<reference evidence="1" key="1">
    <citation type="submission" date="2023-10" db="EMBL/GenBank/DDBJ databases">
        <authorList>
            <person name="Rodriguez Cubillos JULIANA M."/>
            <person name="De Vega J."/>
        </authorList>
    </citation>
    <scope>NUCLEOTIDE SEQUENCE</scope>
</reference>
<name>A0ACB0IU48_TRIPR</name>